<dbReference type="Gene3D" id="3.40.50.2300">
    <property type="match status" value="1"/>
</dbReference>
<accession>A0A2X2WHU5</accession>
<sequence>MPEWVPARWGATTFRKRLEKAGLVIAVAHHAIENVPDDADIIVTHASLEGRVKRVSNKPTVLIKNYIGDPLLDELFKKLIAD</sequence>
<proteinExistence type="predicted"/>
<reference evidence="2 3" key="1">
    <citation type="submission" date="2018-06" db="EMBL/GenBank/DDBJ databases">
        <authorList>
            <consortium name="Pathogen Informatics"/>
            <person name="Doyle S."/>
        </authorList>
    </citation>
    <scope>NUCLEOTIDE SEQUENCE [LARGE SCALE GENOMIC DNA]</scope>
    <source>
        <strain evidence="2 3">NCTC10786</strain>
    </source>
</reference>
<gene>
    <name evidence="2" type="primary">mtlA_2</name>
    <name evidence="2" type="ORF">NCTC10786_04460</name>
</gene>
<dbReference type="SUPFAM" id="SSF52794">
    <property type="entry name" value="PTS system IIB component-like"/>
    <property type="match status" value="1"/>
</dbReference>
<organism evidence="2 3">
    <name type="scientific">Citrobacter koseri</name>
    <name type="common">Citrobacter diversus</name>
    <dbReference type="NCBI Taxonomy" id="545"/>
    <lineage>
        <taxon>Bacteria</taxon>
        <taxon>Pseudomonadati</taxon>
        <taxon>Pseudomonadota</taxon>
        <taxon>Gammaproteobacteria</taxon>
        <taxon>Enterobacterales</taxon>
        <taxon>Enterobacteriaceae</taxon>
        <taxon>Citrobacter</taxon>
    </lineage>
</organism>
<dbReference type="EMBL" id="UAVY01000007">
    <property type="protein sequence ID" value="SQB37701.1"/>
    <property type="molecule type" value="Genomic_DNA"/>
</dbReference>
<name>A0A2X2WHU5_CITKO</name>
<dbReference type="Proteomes" id="UP000251584">
    <property type="component" value="Unassembled WGS sequence"/>
</dbReference>
<protein>
    <submittedName>
        <fullName evidence="2">Mannitol-specific PTS system EIICBA component</fullName>
        <ecNumber evidence="2">2.7.1.-</ecNumber>
    </submittedName>
</protein>
<dbReference type="InterPro" id="IPR036095">
    <property type="entry name" value="PTS_EIIB-like_sf"/>
</dbReference>
<dbReference type="GO" id="GO:0008982">
    <property type="term" value="F:protein-N(PI)-phosphohistidine-sugar phosphotransferase activity"/>
    <property type="evidence" value="ECO:0007669"/>
    <property type="project" value="InterPro"/>
</dbReference>
<evidence type="ECO:0000313" key="2">
    <source>
        <dbReference type="EMBL" id="SQB37701.1"/>
    </source>
</evidence>
<keyword evidence="1 2" id="KW-0808">Transferase</keyword>
<evidence type="ECO:0000256" key="1">
    <source>
        <dbReference type="ARBA" id="ARBA00022679"/>
    </source>
</evidence>
<dbReference type="EC" id="2.7.1.-" evidence="2"/>
<dbReference type="GO" id="GO:0009401">
    <property type="term" value="P:phosphoenolpyruvate-dependent sugar phosphotransferase system"/>
    <property type="evidence" value="ECO:0007669"/>
    <property type="project" value="InterPro"/>
</dbReference>
<dbReference type="AlphaFoldDB" id="A0A2X2WHU5"/>
<evidence type="ECO:0000313" key="3">
    <source>
        <dbReference type="Proteomes" id="UP000251584"/>
    </source>
</evidence>